<keyword evidence="4" id="KW-0547">Nucleotide-binding</keyword>
<gene>
    <name evidence="12" type="ORF">GVO57_04535</name>
</gene>
<name>A0A7Z2S5D1_9SPHN</name>
<evidence type="ECO:0000256" key="8">
    <source>
        <dbReference type="SAM" id="Coils"/>
    </source>
</evidence>
<dbReference type="PANTHER" id="PTHR32309">
    <property type="entry name" value="TYROSINE-PROTEIN KINASE"/>
    <property type="match status" value="1"/>
</dbReference>
<dbReference type="CDD" id="cd05387">
    <property type="entry name" value="BY-kinase"/>
    <property type="match status" value="1"/>
</dbReference>
<evidence type="ECO:0000259" key="10">
    <source>
        <dbReference type="Pfam" id="PF02706"/>
    </source>
</evidence>
<keyword evidence="8" id="KW-0175">Coiled coil</keyword>
<evidence type="ECO:0000256" key="3">
    <source>
        <dbReference type="ARBA" id="ARBA00022692"/>
    </source>
</evidence>
<evidence type="ECO:0000256" key="2">
    <source>
        <dbReference type="ARBA" id="ARBA00022475"/>
    </source>
</evidence>
<dbReference type="InterPro" id="IPR027417">
    <property type="entry name" value="P-loop_NTPase"/>
</dbReference>
<dbReference type="InterPro" id="IPR003856">
    <property type="entry name" value="LPS_length_determ_N"/>
</dbReference>
<dbReference type="EMBL" id="CP047895">
    <property type="protein sequence ID" value="QHL90238.1"/>
    <property type="molecule type" value="Genomic_DNA"/>
</dbReference>
<dbReference type="GO" id="GO:0004715">
    <property type="term" value="F:non-membrane spanning protein tyrosine kinase activity"/>
    <property type="evidence" value="ECO:0007669"/>
    <property type="project" value="UniProtKB-EC"/>
</dbReference>
<reference evidence="12 13" key="1">
    <citation type="submission" date="2020-01" db="EMBL/GenBank/DDBJ databases">
        <title>Sphingomonas sp. C33 whole genome sequece.</title>
        <authorList>
            <person name="Park C."/>
        </authorList>
    </citation>
    <scope>NUCLEOTIDE SEQUENCE [LARGE SCALE GENOMIC DNA]</scope>
    <source>
        <strain evidence="12 13">C33</strain>
    </source>
</reference>
<feature type="coiled-coil region" evidence="8">
    <location>
        <begin position="223"/>
        <end position="250"/>
    </location>
</feature>
<dbReference type="SUPFAM" id="SSF52540">
    <property type="entry name" value="P-loop containing nucleoside triphosphate hydrolases"/>
    <property type="match status" value="1"/>
</dbReference>
<dbReference type="InterPro" id="IPR032807">
    <property type="entry name" value="GNVR"/>
</dbReference>
<evidence type="ECO:0000256" key="6">
    <source>
        <dbReference type="ARBA" id="ARBA00022989"/>
    </source>
</evidence>
<protein>
    <submittedName>
        <fullName evidence="12">Polysaccharide biosynthesis tyrosine autokinase</fullName>
        <ecNumber evidence="12">2.7.10.2</ecNumber>
    </submittedName>
</protein>
<dbReference type="InterPro" id="IPR005702">
    <property type="entry name" value="Wzc-like_C"/>
</dbReference>
<evidence type="ECO:0000256" key="5">
    <source>
        <dbReference type="ARBA" id="ARBA00022840"/>
    </source>
</evidence>
<dbReference type="Proteomes" id="UP000464468">
    <property type="component" value="Chromosome"/>
</dbReference>
<dbReference type="PANTHER" id="PTHR32309:SF13">
    <property type="entry name" value="FERRIC ENTEROBACTIN TRANSPORT PROTEIN FEPE"/>
    <property type="match status" value="1"/>
</dbReference>
<accession>A0A7Z2S5D1</accession>
<dbReference type="Pfam" id="PF02706">
    <property type="entry name" value="Wzz"/>
    <property type="match status" value="1"/>
</dbReference>
<dbReference type="Pfam" id="PF10609">
    <property type="entry name" value="ParA"/>
    <property type="match status" value="1"/>
</dbReference>
<evidence type="ECO:0000256" key="4">
    <source>
        <dbReference type="ARBA" id="ARBA00022741"/>
    </source>
</evidence>
<sequence>MNRPEVFSPRDAGSVLPKAGAALRGETGREDTPIALEYLRIAKRWKFLIAGTIVGFILLGLVITLLMTPKYTAITRIEIARESKKIVNLQGVEQEASDADQEFYQTQYGLLRSQGLSERVVGKLKLQDDPAFFRMFGVDLSNHGIQNGDAEGFTPANRALRTRLAAEALLKVVGINPIRLSRLVDVSVTTPDAELSARIANAWAENFIQATLQRRYEASSYARTFLENRLGQLRQRLEESERQLVAYASAQRIINLPTTGGPSDSRAERSIVADNLASLNIELAKATAERVKAQARFHQQRGRAGDTAEALENPAINTLRARRAELAADLQKLTSQFEDDYPAVRAMKAQLAQLDRGIAREEVRVSGSIGGEFNSALDREQQLAKRVEDLKGDLLNLKRRSIQYNIYQREVDTNRALYDGLLQRYKEIGITGGVGVNNIAVVDTASAPDRRSSPRLFLNLFISAVLGTMLGVGAALLLDHIDESITDPSEVRQRLGIPLLGTVPRTMDVEPSDALDDRKSPLFDAYLAVQANLRFVSERGVPSTLSVTSTRPAEGKSTTALSIATMLARSGRRVVLVDGDMRSPSVQSLLDVDQSRGLSNYLAGEDELQGLLVPTTRFGFAAMTAGPLPPNAAELLSSDRLSTLLNRLLEQFDHVVIDSPPVMGLADAPLIGARVEGVVYAVESHGVRSRQVATALARLSDSGARIIGAVLTKFESRRASLGYDYGYGYGQSGTA</sequence>
<dbReference type="AlphaFoldDB" id="A0A7Z2S5D1"/>
<keyword evidence="7 9" id="KW-0472">Membrane</keyword>
<keyword evidence="13" id="KW-1185">Reference proteome</keyword>
<dbReference type="KEGG" id="schy:GVO57_04535"/>
<dbReference type="GO" id="GO:0005886">
    <property type="term" value="C:plasma membrane"/>
    <property type="evidence" value="ECO:0007669"/>
    <property type="project" value="UniProtKB-SubCell"/>
</dbReference>
<keyword evidence="6 9" id="KW-1133">Transmembrane helix</keyword>
<dbReference type="GO" id="GO:0005524">
    <property type="term" value="F:ATP binding"/>
    <property type="evidence" value="ECO:0007669"/>
    <property type="project" value="UniProtKB-KW"/>
</dbReference>
<evidence type="ECO:0000256" key="1">
    <source>
        <dbReference type="ARBA" id="ARBA00004651"/>
    </source>
</evidence>
<evidence type="ECO:0000256" key="9">
    <source>
        <dbReference type="SAM" id="Phobius"/>
    </source>
</evidence>
<dbReference type="EC" id="2.7.10.2" evidence="12"/>
<feature type="domain" description="Polysaccharide chain length determinant N-terminal" evidence="10">
    <location>
        <begin position="38"/>
        <end position="123"/>
    </location>
</feature>
<keyword evidence="3 9" id="KW-0812">Transmembrane</keyword>
<keyword evidence="12" id="KW-0418">Kinase</keyword>
<dbReference type="Pfam" id="PF13807">
    <property type="entry name" value="GNVR"/>
    <property type="match status" value="1"/>
</dbReference>
<evidence type="ECO:0000313" key="12">
    <source>
        <dbReference type="EMBL" id="QHL90238.1"/>
    </source>
</evidence>
<dbReference type="Gene3D" id="3.40.50.300">
    <property type="entry name" value="P-loop containing nucleotide triphosphate hydrolases"/>
    <property type="match status" value="1"/>
</dbReference>
<keyword evidence="12" id="KW-0808">Transferase</keyword>
<keyword evidence="5" id="KW-0067">ATP-binding</keyword>
<evidence type="ECO:0000259" key="11">
    <source>
        <dbReference type="Pfam" id="PF13807"/>
    </source>
</evidence>
<evidence type="ECO:0000256" key="7">
    <source>
        <dbReference type="ARBA" id="ARBA00023136"/>
    </source>
</evidence>
<organism evidence="12 13">
    <name type="scientific">Sphingomonas changnyeongensis</name>
    <dbReference type="NCBI Taxonomy" id="2698679"/>
    <lineage>
        <taxon>Bacteria</taxon>
        <taxon>Pseudomonadati</taxon>
        <taxon>Pseudomonadota</taxon>
        <taxon>Alphaproteobacteria</taxon>
        <taxon>Sphingomonadales</taxon>
        <taxon>Sphingomonadaceae</taxon>
        <taxon>Sphingomonas</taxon>
    </lineage>
</organism>
<proteinExistence type="predicted"/>
<comment type="subcellular location">
    <subcellularLocation>
        <location evidence="1">Cell membrane</location>
        <topology evidence="1">Multi-pass membrane protein</topology>
    </subcellularLocation>
</comment>
<evidence type="ECO:0000313" key="13">
    <source>
        <dbReference type="Proteomes" id="UP000464468"/>
    </source>
</evidence>
<feature type="transmembrane region" description="Helical" evidence="9">
    <location>
        <begin position="47"/>
        <end position="67"/>
    </location>
</feature>
<dbReference type="NCBIfam" id="TIGR01007">
    <property type="entry name" value="eps_fam"/>
    <property type="match status" value="1"/>
</dbReference>
<feature type="domain" description="Tyrosine-protein kinase G-rich" evidence="11">
    <location>
        <begin position="408"/>
        <end position="477"/>
    </location>
</feature>
<feature type="coiled-coil region" evidence="8">
    <location>
        <begin position="276"/>
        <end position="336"/>
    </location>
</feature>
<dbReference type="RefSeq" id="WP_160592166.1">
    <property type="nucleotide sequence ID" value="NZ_CP047895.1"/>
</dbReference>
<keyword evidence="2" id="KW-1003">Cell membrane</keyword>
<dbReference type="InterPro" id="IPR050445">
    <property type="entry name" value="Bact_polysacc_biosynth/exp"/>
</dbReference>
<dbReference type="InterPro" id="IPR033756">
    <property type="entry name" value="YlxH/NBP35"/>
</dbReference>